<proteinExistence type="predicted"/>
<dbReference type="Proteomes" id="UP001597112">
    <property type="component" value="Unassembled WGS sequence"/>
</dbReference>
<keyword evidence="2" id="KW-1185">Reference proteome</keyword>
<protein>
    <recommendedName>
        <fullName evidence="3">Transposase</fullName>
    </recommendedName>
</protein>
<dbReference type="EMBL" id="JBHTKA010000008">
    <property type="protein sequence ID" value="MFD1002184.1"/>
    <property type="molecule type" value="Genomic_DNA"/>
</dbReference>
<organism evidence="1 2">
    <name type="scientific">Ohtaekwangia kribbensis</name>
    <dbReference type="NCBI Taxonomy" id="688913"/>
    <lineage>
        <taxon>Bacteria</taxon>
        <taxon>Pseudomonadati</taxon>
        <taxon>Bacteroidota</taxon>
        <taxon>Cytophagia</taxon>
        <taxon>Cytophagales</taxon>
        <taxon>Fulvivirgaceae</taxon>
        <taxon>Ohtaekwangia</taxon>
    </lineage>
</organism>
<evidence type="ECO:0000313" key="2">
    <source>
        <dbReference type="Proteomes" id="UP001597112"/>
    </source>
</evidence>
<gene>
    <name evidence="1" type="ORF">ACFQ21_22865</name>
</gene>
<dbReference type="RefSeq" id="WP_377583044.1">
    <property type="nucleotide sequence ID" value="NZ_JBHTKA010000008.1"/>
</dbReference>
<evidence type="ECO:0000313" key="1">
    <source>
        <dbReference type="EMBL" id="MFD1002184.1"/>
    </source>
</evidence>
<reference evidence="2" key="1">
    <citation type="journal article" date="2019" name="Int. J. Syst. Evol. Microbiol.">
        <title>The Global Catalogue of Microorganisms (GCM) 10K type strain sequencing project: providing services to taxonomists for standard genome sequencing and annotation.</title>
        <authorList>
            <consortium name="The Broad Institute Genomics Platform"/>
            <consortium name="The Broad Institute Genome Sequencing Center for Infectious Disease"/>
            <person name="Wu L."/>
            <person name="Ma J."/>
        </authorList>
    </citation>
    <scope>NUCLEOTIDE SEQUENCE [LARGE SCALE GENOMIC DNA]</scope>
    <source>
        <strain evidence="2">CCUG 58938</strain>
    </source>
</reference>
<comment type="caution">
    <text evidence="1">The sequence shown here is derived from an EMBL/GenBank/DDBJ whole genome shotgun (WGS) entry which is preliminary data.</text>
</comment>
<accession>A0ABW3K7F4</accession>
<evidence type="ECO:0008006" key="3">
    <source>
        <dbReference type="Google" id="ProtNLM"/>
    </source>
</evidence>
<sequence>MPEVFLLYVHLMIVWKDYKKLALEEKIDVLYEKGTFIMAIRYYGYKVNLYLLGNFYVEVFINHKNTIIEKILPLDTNHSRMQFYSDQIKLPVDFLD</sequence>
<name>A0ABW3K7F4_9BACT</name>